<evidence type="ECO:0000313" key="3">
    <source>
        <dbReference type="Proteomes" id="UP001497600"/>
    </source>
</evidence>
<feature type="region of interest" description="Disordered" evidence="1">
    <location>
        <begin position="305"/>
        <end position="345"/>
    </location>
</feature>
<name>A0ABP0EFX7_9ASCO</name>
<organism evidence="2 3">
    <name type="scientific">[Candida] anglica</name>
    <dbReference type="NCBI Taxonomy" id="148631"/>
    <lineage>
        <taxon>Eukaryota</taxon>
        <taxon>Fungi</taxon>
        <taxon>Dikarya</taxon>
        <taxon>Ascomycota</taxon>
        <taxon>Saccharomycotina</taxon>
        <taxon>Pichiomycetes</taxon>
        <taxon>Debaryomycetaceae</taxon>
        <taxon>Kurtzmaniella</taxon>
    </lineage>
</organism>
<feature type="region of interest" description="Disordered" evidence="1">
    <location>
        <begin position="232"/>
        <end position="263"/>
    </location>
</feature>
<sequence length="618" mass="68727">MINVVRPAVEIGAFKEYKTPRKIVFDSSPKTNFDLSNLPIPSFQLTDNPTSYILLSQLANFWNYPSSYQVIQKLSKGTRTKKEQFVKQSNAKLNDALWEAKLITKAQIKVRMTYVEVDWLVNNVATESLKPEIVDEEDAFGTQNRGSKGNAAAEDDLKITVSQVFPQFNNIDSTIEYTHSAFNTLTNLSKYNYYTSSPSLGKFLPASKMSASEMELILKDTDFAEVEVARPGAQVTATTKARPETERKRKPIGRSKKYNTNIDPNSIDLSESLIPGQGYIPEFNVSHLCKVPNYYVTTNSATVAGTTGSNGSGGNTPSLKKSSSSLFGSSASGTNSAGAGAGATTGTVNGAEPTVKLAKNIQQLVAAAQENDNSSLSKYYYTMSYRGPGSGNYKDAALINKINKIPVTSNTRRIYKCPHKSLRQVRAKGRDKAVKYSSAVKGFIPDAFTKEFVAQTFDRQRNIVEDSTNLEILHNNLQFNILLNAYREISEDTWSNYYKFKLVDFEQLGMIQREKLKEAQRQQQIEEGAQPPPLPYKLGDRFNTPASFPELLTKIPVELRDEDGDAENEIPSIKRALDVTTTYPDLANPQLLTQVEVVKVPNANSIGWDNIKKYRSYV</sequence>
<reference evidence="2 3" key="1">
    <citation type="submission" date="2024-01" db="EMBL/GenBank/DDBJ databases">
        <authorList>
            <consortium name="Genoscope - CEA"/>
            <person name="William W."/>
        </authorList>
    </citation>
    <scope>NUCLEOTIDE SEQUENCE [LARGE SCALE GENOMIC DNA]</scope>
    <source>
        <strain evidence="2 3">29B2s-10</strain>
    </source>
</reference>
<dbReference type="EMBL" id="OZ004258">
    <property type="protein sequence ID" value="CAK7914023.1"/>
    <property type="molecule type" value="Genomic_DNA"/>
</dbReference>
<gene>
    <name evidence="2" type="ORF">CAAN4_F14510</name>
</gene>
<feature type="compositionally biased region" description="Low complexity" evidence="1">
    <location>
        <begin position="315"/>
        <end position="345"/>
    </location>
</feature>
<accession>A0ABP0EFX7</accession>
<keyword evidence="3" id="KW-1185">Reference proteome</keyword>
<evidence type="ECO:0000256" key="1">
    <source>
        <dbReference type="SAM" id="MobiDB-lite"/>
    </source>
</evidence>
<protein>
    <submittedName>
        <fullName evidence="2">Uncharacterized protein</fullName>
    </submittedName>
</protein>
<proteinExistence type="predicted"/>
<dbReference type="Proteomes" id="UP001497600">
    <property type="component" value="Chromosome F"/>
</dbReference>
<feature type="compositionally biased region" description="Basic residues" evidence="1">
    <location>
        <begin position="248"/>
        <end position="257"/>
    </location>
</feature>
<evidence type="ECO:0000313" key="2">
    <source>
        <dbReference type="EMBL" id="CAK7914023.1"/>
    </source>
</evidence>